<evidence type="ECO:0000313" key="1">
    <source>
        <dbReference type="EMBL" id="MYN16528.1"/>
    </source>
</evidence>
<dbReference type="InterPro" id="IPR021607">
    <property type="entry name" value="DUF3224"/>
</dbReference>
<dbReference type="EMBL" id="WWCV01000009">
    <property type="protein sequence ID" value="MYN16528.1"/>
    <property type="molecule type" value="Genomic_DNA"/>
</dbReference>
<dbReference type="RefSeq" id="WP_161089240.1">
    <property type="nucleotide sequence ID" value="NZ_WWCV01000009.1"/>
</dbReference>
<reference evidence="1 2" key="1">
    <citation type="submission" date="2019-12" db="EMBL/GenBank/DDBJ databases">
        <title>Novel species isolated from a subtropical stream in China.</title>
        <authorList>
            <person name="Lu H."/>
        </authorList>
    </citation>
    <scope>NUCLEOTIDE SEQUENCE [LARGE SCALE GENOMIC DNA]</scope>
    <source>
        <strain evidence="1 2">FT107W</strain>
    </source>
</reference>
<dbReference type="Gene3D" id="2.40.350.10">
    <property type="entry name" value="SO1590-like"/>
    <property type="match status" value="1"/>
</dbReference>
<accession>A0A845HD18</accession>
<dbReference type="InterPro" id="IPR023159">
    <property type="entry name" value="SO1590-like_sf"/>
</dbReference>
<proteinExistence type="predicted"/>
<name>A0A845HD18_9BURK</name>
<comment type="caution">
    <text evidence="1">The sequence shown here is derived from an EMBL/GenBank/DDBJ whole genome shotgun (WGS) entry which is preliminary data.</text>
</comment>
<sequence>MPHISGEFNVKMAVEAMSAVAADSGIGRMSLDKQYHGALDASGSGEMLAYMDRELGSGAYVAMERVQGTLEGRRGSFLLYHTGTMERGAPGLKVAVVPDSGRDELSGLGGTLQIRIEGGKHYYDFDYTLGPAVA</sequence>
<dbReference type="Proteomes" id="UP000484875">
    <property type="component" value="Unassembled WGS sequence"/>
</dbReference>
<protein>
    <submittedName>
        <fullName evidence="1">DUF3224 domain-containing protein</fullName>
    </submittedName>
</protein>
<dbReference type="AlphaFoldDB" id="A0A845HD18"/>
<gene>
    <name evidence="1" type="ORF">GTP81_07165</name>
</gene>
<keyword evidence="2" id="KW-1185">Reference proteome</keyword>
<evidence type="ECO:0000313" key="2">
    <source>
        <dbReference type="Proteomes" id="UP000484875"/>
    </source>
</evidence>
<dbReference type="SUPFAM" id="SSF159238">
    <property type="entry name" value="SO1590-like"/>
    <property type="match status" value="1"/>
</dbReference>
<dbReference type="Pfam" id="PF11528">
    <property type="entry name" value="DUF3224"/>
    <property type="match status" value="1"/>
</dbReference>
<organism evidence="1 2">
    <name type="scientific">Duganella vulcania</name>
    <dbReference type="NCBI Taxonomy" id="2692166"/>
    <lineage>
        <taxon>Bacteria</taxon>
        <taxon>Pseudomonadati</taxon>
        <taxon>Pseudomonadota</taxon>
        <taxon>Betaproteobacteria</taxon>
        <taxon>Burkholderiales</taxon>
        <taxon>Oxalobacteraceae</taxon>
        <taxon>Telluria group</taxon>
        <taxon>Duganella</taxon>
    </lineage>
</organism>